<feature type="region of interest" description="Disordered" evidence="1">
    <location>
        <begin position="1"/>
        <end position="41"/>
    </location>
</feature>
<dbReference type="AlphaFoldDB" id="A0A6G1BX83"/>
<dbReference type="Proteomes" id="UP000479710">
    <property type="component" value="Unassembled WGS sequence"/>
</dbReference>
<gene>
    <name evidence="2" type="ORF">E2562_016888</name>
</gene>
<keyword evidence="3" id="KW-1185">Reference proteome</keyword>
<organism evidence="2 3">
    <name type="scientific">Oryza meyeriana var. granulata</name>
    <dbReference type="NCBI Taxonomy" id="110450"/>
    <lineage>
        <taxon>Eukaryota</taxon>
        <taxon>Viridiplantae</taxon>
        <taxon>Streptophyta</taxon>
        <taxon>Embryophyta</taxon>
        <taxon>Tracheophyta</taxon>
        <taxon>Spermatophyta</taxon>
        <taxon>Magnoliopsida</taxon>
        <taxon>Liliopsida</taxon>
        <taxon>Poales</taxon>
        <taxon>Poaceae</taxon>
        <taxon>BOP clade</taxon>
        <taxon>Oryzoideae</taxon>
        <taxon>Oryzeae</taxon>
        <taxon>Oryzinae</taxon>
        <taxon>Oryza</taxon>
        <taxon>Oryza meyeriana</taxon>
    </lineage>
</organism>
<reference evidence="2 3" key="1">
    <citation type="submission" date="2019-11" db="EMBL/GenBank/DDBJ databases">
        <title>Whole genome sequence of Oryza granulata.</title>
        <authorList>
            <person name="Li W."/>
        </authorList>
    </citation>
    <scope>NUCLEOTIDE SEQUENCE [LARGE SCALE GENOMIC DNA]</scope>
    <source>
        <strain evidence="3">cv. Menghai</strain>
        <tissue evidence="2">Leaf</tissue>
    </source>
</reference>
<dbReference type="EMBL" id="SPHZ02000011">
    <property type="protein sequence ID" value="KAF0892600.1"/>
    <property type="molecule type" value="Genomic_DNA"/>
</dbReference>
<accession>A0A6G1BX83</accession>
<evidence type="ECO:0000313" key="2">
    <source>
        <dbReference type="EMBL" id="KAF0892600.1"/>
    </source>
</evidence>
<evidence type="ECO:0000313" key="3">
    <source>
        <dbReference type="Proteomes" id="UP000479710"/>
    </source>
</evidence>
<sequence>MGKRKVLNTSTTRRTSTAAVDASHEHPGFNMRMPAERQRQSRPLVQPVNAVEAGGFGCSPCDKGEMLTFICDYFRLYFPTSIGCSSRRQEKPS</sequence>
<evidence type="ECO:0000256" key="1">
    <source>
        <dbReference type="SAM" id="MobiDB-lite"/>
    </source>
</evidence>
<proteinExistence type="predicted"/>
<name>A0A6G1BX83_9ORYZ</name>
<comment type="caution">
    <text evidence="2">The sequence shown here is derived from an EMBL/GenBank/DDBJ whole genome shotgun (WGS) entry which is preliminary data.</text>
</comment>
<protein>
    <submittedName>
        <fullName evidence="2">Uncharacterized protein</fullName>
    </submittedName>
</protein>
<feature type="compositionally biased region" description="Low complexity" evidence="1">
    <location>
        <begin position="9"/>
        <end position="19"/>
    </location>
</feature>